<protein>
    <submittedName>
        <fullName evidence="2">ELMO/CED-12 domain containing 1</fullName>
    </submittedName>
</protein>
<evidence type="ECO:0000259" key="1">
    <source>
        <dbReference type="PROSITE" id="PS51335"/>
    </source>
</evidence>
<sequence>MKHFLRVVTQFFVFLYCKCLWRSLKFVIRKFTGRCELQRICYNNKHGARRTLKIGMPNSAREAHFLTLLQSALSVPPDKVEKTVEDIMTLKKINPDTNPQLGISLQGSLLQIAGYRNLVAEVEKFRREAYDCENVKHEEMLMKLWKELRPDTPLTARISKQWCEIGFQGNDPKTDFRGMGLLGLLNLLYFAEHDKATALQMLNDSLQPKRKYVGHLCLTPDTLKDTQSLFEEKCEQKSDKK</sequence>
<keyword evidence="3" id="KW-1185">Reference proteome</keyword>
<dbReference type="AlphaFoldDB" id="H2TVD2"/>
<reference evidence="2 3" key="1">
    <citation type="journal article" date="2011" name="Genome Biol. Evol.">
        <title>Integration of the genetic map and genome assembly of fugu facilitates insights into distinct features of genome evolution in teleosts and mammals.</title>
        <authorList>
            <person name="Kai W."/>
            <person name="Kikuchi K."/>
            <person name="Tohari S."/>
            <person name="Chew A.K."/>
            <person name="Tay A."/>
            <person name="Fujiwara A."/>
            <person name="Hosoya S."/>
            <person name="Suetake H."/>
            <person name="Naruse K."/>
            <person name="Brenner S."/>
            <person name="Suzuki Y."/>
            <person name="Venkatesh B."/>
        </authorList>
    </citation>
    <scope>NUCLEOTIDE SEQUENCE [LARGE SCALE GENOMIC DNA]</scope>
</reference>
<feature type="domain" description="ELMO" evidence="1">
    <location>
        <begin position="136"/>
        <end position="241"/>
    </location>
</feature>
<evidence type="ECO:0000313" key="2">
    <source>
        <dbReference type="Ensembl" id="ENSTRUP00000028641.3"/>
    </source>
</evidence>
<dbReference type="Ensembl" id="ENSTRUT00000028757.3">
    <property type="protein sequence ID" value="ENSTRUP00000028641.3"/>
    <property type="gene ID" value="ENSTRUG00000011350.3"/>
</dbReference>
<evidence type="ECO:0000313" key="3">
    <source>
        <dbReference type="Proteomes" id="UP000005226"/>
    </source>
</evidence>
<dbReference type="STRING" id="31033.ENSTRUP00000063605"/>
<dbReference type="PANTHER" id="PTHR12771:SF18">
    <property type="entry name" value="ELMO DOMAIN-CONTAINING PROTEIN 1"/>
    <property type="match status" value="1"/>
</dbReference>
<dbReference type="InterPro" id="IPR006816">
    <property type="entry name" value="ELMO_dom"/>
</dbReference>
<name>H2TVD2_TAKRU</name>
<organism evidence="2 3">
    <name type="scientific">Takifugu rubripes</name>
    <name type="common">Japanese pufferfish</name>
    <name type="synonym">Fugu rubripes</name>
    <dbReference type="NCBI Taxonomy" id="31033"/>
    <lineage>
        <taxon>Eukaryota</taxon>
        <taxon>Metazoa</taxon>
        <taxon>Chordata</taxon>
        <taxon>Craniata</taxon>
        <taxon>Vertebrata</taxon>
        <taxon>Euteleostomi</taxon>
        <taxon>Actinopterygii</taxon>
        <taxon>Neopterygii</taxon>
        <taxon>Teleostei</taxon>
        <taxon>Neoteleostei</taxon>
        <taxon>Acanthomorphata</taxon>
        <taxon>Eupercaria</taxon>
        <taxon>Tetraodontiformes</taxon>
        <taxon>Tetradontoidea</taxon>
        <taxon>Tetraodontidae</taxon>
        <taxon>Takifugu</taxon>
    </lineage>
</organism>
<accession>H2TVD2</accession>
<dbReference type="Pfam" id="PF04727">
    <property type="entry name" value="ELMO_CED12"/>
    <property type="match status" value="1"/>
</dbReference>
<proteinExistence type="predicted"/>
<dbReference type="PROSITE" id="PS51335">
    <property type="entry name" value="ELMO"/>
    <property type="match status" value="1"/>
</dbReference>
<reference evidence="2" key="2">
    <citation type="submission" date="2025-08" db="UniProtKB">
        <authorList>
            <consortium name="Ensembl"/>
        </authorList>
    </citation>
    <scope>IDENTIFICATION</scope>
</reference>
<dbReference type="Proteomes" id="UP000005226">
    <property type="component" value="Chromosome 15"/>
</dbReference>
<dbReference type="PANTHER" id="PTHR12771">
    <property type="entry name" value="ENGULFMENT AND CELL MOTILITY"/>
    <property type="match status" value="1"/>
</dbReference>
<dbReference type="GO" id="GO:0005096">
    <property type="term" value="F:GTPase activator activity"/>
    <property type="evidence" value="ECO:0007669"/>
    <property type="project" value="TreeGrafter"/>
</dbReference>
<reference evidence="2" key="3">
    <citation type="submission" date="2025-09" db="UniProtKB">
        <authorList>
            <consortium name="Ensembl"/>
        </authorList>
    </citation>
    <scope>IDENTIFICATION</scope>
</reference>
<dbReference type="HOGENOM" id="CLU_056289_0_0_1"/>
<dbReference type="InterPro" id="IPR050868">
    <property type="entry name" value="ELMO_domain-containing"/>
</dbReference>
<dbReference type="GeneTree" id="ENSGT00940000159782"/>